<feature type="compositionally biased region" description="Basic residues" evidence="1">
    <location>
        <begin position="63"/>
        <end position="76"/>
    </location>
</feature>
<name>A0AAW2GZ88_9HYME</name>
<evidence type="ECO:0000256" key="1">
    <source>
        <dbReference type="SAM" id="MobiDB-lite"/>
    </source>
</evidence>
<evidence type="ECO:0000313" key="2">
    <source>
        <dbReference type="EMBL" id="KAL0132635.1"/>
    </source>
</evidence>
<protein>
    <submittedName>
        <fullName evidence="2">Uncharacterized protein</fullName>
    </submittedName>
</protein>
<evidence type="ECO:0000313" key="3">
    <source>
        <dbReference type="Proteomes" id="UP001430953"/>
    </source>
</evidence>
<accession>A0AAW2GZ88</accession>
<reference evidence="2 3" key="1">
    <citation type="submission" date="2023-03" db="EMBL/GenBank/DDBJ databases">
        <title>High recombination rates correlate with genetic variation in Cardiocondyla obscurior ants.</title>
        <authorList>
            <person name="Errbii M."/>
        </authorList>
    </citation>
    <scope>NUCLEOTIDE SEQUENCE [LARGE SCALE GENOMIC DNA]</scope>
    <source>
        <strain evidence="2">Alpha-2009</strain>
        <tissue evidence="2">Whole body</tissue>
    </source>
</reference>
<proteinExistence type="predicted"/>
<dbReference type="EMBL" id="JADYXP020000001">
    <property type="protein sequence ID" value="KAL0132635.1"/>
    <property type="molecule type" value="Genomic_DNA"/>
</dbReference>
<comment type="caution">
    <text evidence="2">The sequence shown here is derived from an EMBL/GenBank/DDBJ whole genome shotgun (WGS) entry which is preliminary data.</text>
</comment>
<dbReference type="Proteomes" id="UP001430953">
    <property type="component" value="Unassembled WGS sequence"/>
</dbReference>
<organism evidence="2 3">
    <name type="scientific">Cardiocondyla obscurior</name>
    <dbReference type="NCBI Taxonomy" id="286306"/>
    <lineage>
        <taxon>Eukaryota</taxon>
        <taxon>Metazoa</taxon>
        <taxon>Ecdysozoa</taxon>
        <taxon>Arthropoda</taxon>
        <taxon>Hexapoda</taxon>
        <taxon>Insecta</taxon>
        <taxon>Pterygota</taxon>
        <taxon>Neoptera</taxon>
        <taxon>Endopterygota</taxon>
        <taxon>Hymenoptera</taxon>
        <taxon>Apocrita</taxon>
        <taxon>Aculeata</taxon>
        <taxon>Formicoidea</taxon>
        <taxon>Formicidae</taxon>
        <taxon>Myrmicinae</taxon>
        <taxon>Cardiocondyla</taxon>
    </lineage>
</organism>
<feature type="compositionally biased region" description="Basic and acidic residues" evidence="1">
    <location>
        <begin position="36"/>
        <end position="62"/>
    </location>
</feature>
<gene>
    <name evidence="2" type="ORF">PUN28_000416</name>
</gene>
<dbReference type="AlphaFoldDB" id="A0AAW2GZ88"/>
<sequence length="95" mass="10781">MYSGDGRVRSPILSRINTYITFDVLGALKHSLEKAARSKTRSWEKEVGGGKNEPEEMGERKRTGGKRSKKKKKKRIVNNSALQKENLSICLNINY</sequence>
<feature type="region of interest" description="Disordered" evidence="1">
    <location>
        <begin position="36"/>
        <end position="78"/>
    </location>
</feature>
<keyword evidence="3" id="KW-1185">Reference proteome</keyword>